<evidence type="ECO:0000256" key="9">
    <source>
        <dbReference type="ARBA" id="ARBA00022968"/>
    </source>
</evidence>
<evidence type="ECO:0000256" key="1">
    <source>
        <dbReference type="ARBA" id="ARBA00002860"/>
    </source>
</evidence>
<dbReference type="GO" id="GO:0016012">
    <property type="term" value="C:sarcoglycan complex"/>
    <property type="evidence" value="ECO:0007669"/>
    <property type="project" value="InterPro"/>
</dbReference>
<keyword evidence="7" id="KW-0963">Cytoplasm</keyword>
<proteinExistence type="inferred from homology"/>
<keyword evidence="14" id="KW-0206">Cytoskeleton</keyword>
<feature type="transmembrane region" description="Helical" evidence="15">
    <location>
        <begin position="74"/>
        <end position="95"/>
    </location>
</feature>
<dbReference type="GO" id="GO:0060047">
    <property type="term" value="P:heart contraction"/>
    <property type="evidence" value="ECO:0007669"/>
    <property type="project" value="TreeGrafter"/>
</dbReference>
<keyword evidence="9" id="KW-0735">Signal-anchor</keyword>
<keyword evidence="12" id="KW-1015">Disulfide bond</keyword>
<dbReference type="Ensembl" id="ENSANIT00000009483.1">
    <property type="protein sequence ID" value="ENSANIP00000009175.1"/>
    <property type="gene ID" value="ENSANIG00000006187.1"/>
</dbReference>
<evidence type="ECO:0000256" key="8">
    <source>
        <dbReference type="ARBA" id="ARBA00022692"/>
    </source>
</evidence>
<keyword evidence="13" id="KW-0325">Glycoprotein</keyword>
<evidence type="ECO:0000313" key="16">
    <source>
        <dbReference type="Ensembl" id="ENSANIP00000009175.1"/>
    </source>
</evidence>
<evidence type="ECO:0000256" key="11">
    <source>
        <dbReference type="ARBA" id="ARBA00023136"/>
    </source>
</evidence>
<dbReference type="InterPro" id="IPR006875">
    <property type="entry name" value="Sarcoglycan"/>
</dbReference>
<evidence type="ECO:0000256" key="14">
    <source>
        <dbReference type="ARBA" id="ARBA00023212"/>
    </source>
</evidence>
<organism evidence="16 17">
    <name type="scientific">Accipiter nisus</name>
    <name type="common">Eurasian sparrowhawk</name>
    <dbReference type="NCBI Taxonomy" id="211598"/>
    <lineage>
        <taxon>Eukaryota</taxon>
        <taxon>Metazoa</taxon>
        <taxon>Chordata</taxon>
        <taxon>Craniata</taxon>
        <taxon>Vertebrata</taxon>
        <taxon>Euteleostomi</taxon>
        <taxon>Archelosauria</taxon>
        <taxon>Archosauria</taxon>
        <taxon>Dinosauria</taxon>
        <taxon>Saurischia</taxon>
        <taxon>Theropoda</taxon>
        <taxon>Coelurosauria</taxon>
        <taxon>Aves</taxon>
        <taxon>Neognathae</taxon>
        <taxon>Neoaves</taxon>
        <taxon>Telluraves</taxon>
        <taxon>Accipitrimorphae</taxon>
        <taxon>Accipitriformes</taxon>
        <taxon>Accipitridae</taxon>
        <taxon>Accipitrinae</taxon>
        <taxon>Accipiter</taxon>
    </lineage>
</organism>
<dbReference type="InterPro" id="IPR039972">
    <property type="entry name" value="Sarcoglycan_gamma/delta/zeta"/>
</dbReference>
<comment type="similarity">
    <text evidence="4">Belongs to the sarcoglycan beta/delta/gamma/zeta family.</text>
</comment>
<feature type="transmembrane region" description="Helical" evidence="15">
    <location>
        <begin position="35"/>
        <end position="62"/>
    </location>
</feature>
<dbReference type="AlphaFoldDB" id="A0A8B9MH55"/>
<evidence type="ECO:0000313" key="17">
    <source>
        <dbReference type="Proteomes" id="UP000694541"/>
    </source>
</evidence>
<dbReference type="PANTHER" id="PTHR12939">
    <property type="entry name" value="SARCOGLYCAN"/>
    <property type="match status" value="1"/>
</dbReference>
<evidence type="ECO:0000256" key="10">
    <source>
        <dbReference type="ARBA" id="ARBA00022989"/>
    </source>
</evidence>
<dbReference type="Pfam" id="PF04790">
    <property type="entry name" value="Sarcoglycan_1"/>
    <property type="match status" value="1"/>
</dbReference>
<evidence type="ECO:0000256" key="7">
    <source>
        <dbReference type="ARBA" id="ARBA00022490"/>
    </source>
</evidence>
<reference evidence="16" key="1">
    <citation type="submission" date="2025-08" db="UniProtKB">
        <authorList>
            <consortium name="Ensembl"/>
        </authorList>
    </citation>
    <scope>IDENTIFICATION</scope>
</reference>
<comment type="function">
    <text evidence="1">Component of the sarcoglycan complex, a subcomplex of the dystrophin-glycoprotein complex which forms a link between the F-actin cytoskeleton and the extracellular matrix.</text>
</comment>
<keyword evidence="8 15" id="KW-0812">Transmembrane</keyword>
<evidence type="ECO:0000256" key="15">
    <source>
        <dbReference type="SAM" id="Phobius"/>
    </source>
</evidence>
<keyword evidence="6" id="KW-1003">Cell membrane</keyword>
<evidence type="ECO:0000256" key="4">
    <source>
        <dbReference type="ARBA" id="ARBA00007574"/>
    </source>
</evidence>
<evidence type="ECO:0000256" key="12">
    <source>
        <dbReference type="ARBA" id="ARBA00023157"/>
    </source>
</evidence>
<reference evidence="16" key="2">
    <citation type="submission" date="2025-09" db="UniProtKB">
        <authorList>
            <consortium name="Ensembl"/>
        </authorList>
    </citation>
    <scope>IDENTIFICATION</scope>
</reference>
<keyword evidence="11 15" id="KW-0472">Membrane</keyword>
<accession>A0A8B9MH55</accession>
<sequence length="109" mass="13088">MVREQYTTTTPGTSLERPKNEYVYKIGIYGWRKRCLYLFVLLLLIILVVNFSLTIWILKVMWFSPVSVLFNFPFFSYSLLFPTLPLHLFCMYISFSACNRWFFFLPSQL</sequence>
<comment type="subcellular location">
    <subcellularLocation>
        <location evidence="3">Cell membrane</location>
        <location evidence="3">Sarcolemma</location>
        <topology evidence="3">Single-pass type II membrane protein</topology>
    </subcellularLocation>
    <subcellularLocation>
        <location evidence="2">Cytoplasm</location>
        <location evidence="2">Cytoskeleton</location>
    </subcellularLocation>
</comment>
<evidence type="ECO:0000256" key="3">
    <source>
        <dbReference type="ARBA" id="ARBA00004274"/>
    </source>
</evidence>
<dbReference type="GO" id="GO:0005856">
    <property type="term" value="C:cytoskeleton"/>
    <property type="evidence" value="ECO:0007669"/>
    <property type="project" value="UniProtKB-SubCell"/>
</dbReference>
<dbReference type="Proteomes" id="UP000694541">
    <property type="component" value="Unplaced"/>
</dbReference>
<evidence type="ECO:0000256" key="2">
    <source>
        <dbReference type="ARBA" id="ARBA00004245"/>
    </source>
</evidence>
<dbReference type="GO" id="GO:0048738">
    <property type="term" value="P:cardiac muscle tissue development"/>
    <property type="evidence" value="ECO:0007669"/>
    <property type="project" value="TreeGrafter"/>
</dbReference>
<evidence type="ECO:0000256" key="5">
    <source>
        <dbReference type="ARBA" id="ARBA00020453"/>
    </source>
</evidence>
<keyword evidence="17" id="KW-1185">Reference proteome</keyword>
<evidence type="ECO:0000256" key="13">
    <source>
        <dbReference type="ARBA" id="ARBA00023180"/>
    </source>
</evidence>
<protein>
    <recommendedName>
        <fullName evidence="5">Gamma-sarcoglycan</fullName>
    </recommendedName>
</protein>
<evidence type="ECO:0000256" key="6">
    <source>
        <dbReference type="ARBA" id="ARBA00022475"/>
    </source>
</evidence>
<dbReference type="GO" id="GO:0042383">
    <property type="term" value="C:sarcolemma"/>
    <property type="evidence" value="ECO:0007669"/>
    <property type="project" value="UniProtKB-SubCell"/>
</dbReference>
<keyword evidence="10 15" id="KW-1133">Transmembrane helix</keyword>
<name>A0A8B9MH55_9AVES</name>
<dbReference type="PANTHER" id="PTHR12939:SF4">
    <property type="entry name" value="GAMMA-SARCOGLYCAN"/>
    <property type="match status" value="1"/>
</dbReference>